<sequence>MIYKTNVAKLGFLLSALVLAGSAWITTQQAARERQPLDNPKIDKVKVLPGFKAEHLYSPSDNKQGSWVSMAFDDKGRMICSDQYGFLYRLTMPPIGTTEAPKIEKLMVGPPPAPGDTTKRVGMGYAQGLLYAFNSLYVMVNHRPSKENKEFDKSSGLYRLQDTDGDDQFDQITLLKQLKGEGEHGPHSIVLAPDKQSIYVMCGNFTDVPKLDAYRLPNVWQEDNLFPAIRDPRGHAVDRMAPGGWLAKVSPDGQRWEFMGGGFRNTFDFAFNDAGDIFGYDSDMEWDFGLPWYKPTRICHITSGAEFGWRTSASNWSPAYMDCLPATLNMGQGSPTGVFAGRGAKFPQKYQKSVYAFDWSFGIVYAVHLQPKGASYSATAEEFISGAPLPITDGLIGPDGAMYFLTGGRRLESDLYRITYTGSEATTPAPVVATVTPEHKLRTQLEQYHTGPNPAAVNAAWPHLNHPDRFVRYAARLAVEHQPVAEWQSRALAEKDPMRLSQAMFALAHHGDKALKSQMLNALTGVKLAALNEEGQLNVLRAIELVCTRFGLPEGADREKVIALLNPLYPAKTVTTDRSDLNRFYCKLLVSLEAPGAVEKTMKLMALKNEGGQGAVGGETVTASNDLIMRNPQYGMDIARMLEKFPPAQQTFYATMLSSAKTGWTPALREEYFQWFNKAFDYQGGRSYVGFINKARKLALDNVPKDQQERYDKMSGVAKLSSSGNDIVEGGWAPKGYRPWKFENALAAVDSIGMHPLDYEQGRQIYSVMLCGKCHAMQGQGGDIGPDLTQLGTRFSNKDILESIIYPDKVVSDQYAATVFTLKNGKSVVGRLVGEDKTNFLVSQNPFVPDDVRKIAKATVVNRKYSPVSLMLPGLINPLSGSELRNLVAYLKSGGKADAPIYKEGSKGK</sequence>
<dbReference type="PANTHER" id="PTHR33546:SF1">
    <property type="entry name" value="LARGE, MULTIFUNCTIONAL SECRETED PROTEIN"/>
    <property type="match status" value="1"/>
</dbReference>
<protein>
    <submittedName>
        <fullName evidence="7">Heme-binding protein</fullName>
    </submittedName>
</protein>
<dbReference type="GO" id="GO:0020037">
    <property type="term" value="F:heme binding"/>
    <property type="evidence" value="ECO:0007669"/>
    <property type="project" value="InterPro"/>
</dbReference>
<keyword evidence="5" id="KW-0732">Signal</keyword>
<keyword evidence="3 4" id="KW-0408">Iron</keyword>
<evidence type="ECO:0000313" key="7">
    <source>
        <dbReference type="EMBL" id="AQG81953.1"/>
    </source>
</evidence>
<dbReference type="STRING" id="1178516.AWR27_23240"/>
<dbReference type="PANTHER" id="PTHR33546">
    <property type="entry name" value="LARGE, MULTIFUNCTIONAL SECRETED PROTEIN-RELATED"/>
    <property type="match status" value="1"/>
</dbReference>
<dbReference type="RefSeq" id="WP_077133430.1">
    <property type="nucleotide sequence ID" value="NZ_CP014263.1"/>
</dbReference>
<feature type="chain" id="PRO_5012998523" evidence="5">
    <location>
        <begin position="21"/>
        <end position="909"/>
    </location>
</feature>
<dbReference type="OrthoDB" id="627427at2"/>
<reference evidence="7 8" key="1">
    <citation type="submission" date="2016-01" db="EMBL/GenBank/DDBJ databases">
        <authorList>
            <person name="Oliw E.H."/>
        </authorList>
    </citation>
    <scope>NUCLEOTIDE SEQUENCE [LARGE SCALE GENOMIC DNA]</scope>
    <source>
        <strain evidence="7 8">DY10</strain>
    </source>
</reference>
<evidence type="ECO:0000256" key="1">
    <source>
        <dbReference type="ARBA" id="ARBA00022617"/>
    </source>
</evidence>
<evidence type="ECO:0000256" key="4">
    <source>
        <dbReference type="PROSITE-ProRule" id="PRU00433"/>
    </source>
</evidence>
<dbReference type="NCBIfam" id="TIGR02603">
    <property type="entry name" value="CxxCH_TIGR02603"/>
    <property type="match status" value="1"/>
</dbReference>
<dbReference type="SUPFAM" id="SSF50952">
    <property type="entry name" value="Soluble quinoprotein glucose dehydrogenase"/>
    <property type="match status" value="1"/>
</dbReference>
<dbReference type="KEGG" id="smon:AWR27_23240"/>
<name>A0A1P9X2X4_9BACT</name>
<organism evidence="7 8">
    <name type="scientific">Spirosoma montaniterrae</name>
    <dbReference type="NCBI Taxonomy" id="1178516"/>
    <lineage>
        <taxon>Bacteria</taxon>
        <taxon>Pseudomonadati</taxon>
        <taxon>Bacteroidota</taxon>
        <taxon>Cytophagia</taxon>
        <taxon>Cytophagales</taxon>
        <taxon>Cytophagaceae</taxon>
        <taxon>Spirosoma</taxon>
    </lineage>
</organism>
<evidence type="ECO:0000256" key="5">
    <source>
        <dbReference type="SAM" id="SignalP"/>
    </source>
</evidence>
<feature type="domain" description="Cytochrome c" evidence="6">
    <location>
        <begin position="757"/>
        <end position="895"/>
    </location>
</feature>
<proteinExistence type="predicted"/>
<dbReference type="InterPro" id="IPR013427">
    <property type="entry name" value="Haem-bd_dom_put"/>
</dbReference>
<keyword evidence="2 4" id="KW-0479">Metal-binding</keyword>
<evidence type="ECO:0000313" key="8">
    <source>
        <dbReference type="Proteomes" id="UP000187941"/>
    </source>
</evidence>
<dbReference type="Proteomes" id="UP000187941">
    <property type="component" value="Chromosome"/>
</dbReference>
<gene>
    <name evidence="7" type="ORF">AWR27_23240</name>
</gene>
<evidence type="ECO:0000256" key="3">
    <source>
        <dbReference type="ARBA" id="ARBA00023004"/>
    </source>
</evidence>
<dbReference type="InterPro" id="IPR011041">
    <property type="entry name" value="Quinoprot_gluc/sorb_DH_b-prop"/>
</dbReference>
<dbReference type="GO" id="GO:0009055">
    <property type="term" value="F:electron transfer activity"/>
    <property type="evidence" value="ECO:0007669"/>
    <property type="project" value="InterPro"/>
</dbReference>
<dbReference type="InterPro" id="IPR036909">
    <property type="entry name" value="Cyt_c-like_dom_sf"/>
</dbReference>
<dbReference type="InterPro" id="IPR011042">
    <property type="entry name" value="6-blade_b-propeller_TolB-like"/>
</dbReference>
<keyword evidence="1 4" id="KW-0349">Heme</keyword>
<keyword evidence="8" id="KW-1185">Reference proteome</keyword>
<dbReference type="Gene3D" id="2.120.10.30">
    <property type="entry name" value="TolB, C-terminal domain"/>
    <property type="match status" value="1"/>
</dbReference>
<feature type="signal peptide" evidence="5">
    <location>
        <begin position="1"/>
        <end position="20"/>
    </location>
</feature>
<dbReference type="SUPFAM" id="SSF46626">
    <property type="entry name" value="Cytochrome c"/>
    <property type="match status" value="1"/>
</dbReference>
<dbReference type="AlphaFoldDB" id="A0A1P9X2X4"/>
<dbReference type="InterPro" id="IPR009056">
    <property type="entry name" value="Cyt_c-like_dom"/>
</dbReference>
<dbReference type="PROSITE" id="PS51007">
    <property type="entry name" value="CYTC"/>
    <property type="match status" value="1"/>
</dbReference>
<dbReference type="GO" id="GO:0046872">
    <property type="term" value="F:metal ion binding"/>
    <property type="evidence" value="ECO:0007669"/>
    <property type="project" value="UniProtKB-KW"/>
</dbReference>
<accession>A0A1P9X2X4</accession>
<dbReference type="EMBL" id="CP014263">
    <property type="protein sequence ID" value="AQG81953.1"/>
    <property type="molecule type" value="Genomic_DNA"/>
</dbReference>
<evidence type="ECO:0000259" key="6">
    <source>
        <dbReference type="PROSITE" id="PS51007"/>
    </source>
</evidence>
<evidence type="ECO:0000256" key="2">
    <source>
        <dbReference type="ARBA" id="ARBA00022723"/>
    </source>
</evidence>
<dbReference type="Gene3D" id="1.10.760.10">
    <property type="entry name" value="Cytochrome c-like domain"/>
    <property type="match status" value="1"/>
</dbReference>